<dbReference type="InterPro" id="IPR049704">
    <property type="entry name" value="Aminotrans_3_PPA_site"/>
</dbReference>
<keyword evidence="2 6" id="KW-0032">Aminotransferase</keyword>
<dbReference type="PIRSF" id="PIRSF000521">
    <property type="entry name" value="Transaminase_4ab_Lys_Orn"/>
    <property type="match status" value="1"/>
</dbReference>
<dbReference type="InterPro" id="IPR015422">
    <property type="entry name" value="PyrdxlP-dep_Trfase_small"/>
</dbReference>
<dbReference type="GO" id="GO:0008483">
    <property type="term" value="F:transaminase activity"/>
    <property type="evidence" value="ECO:0007669"/>
    <property type="project" value="UniProtKB-KW"/>
</dbReference>
<dbReference type="PANTHER" id="PTHR11986:SF79">
    <property type="entry name" value="ACETYLORNITHINE AMINOTRANSFERASE, MITOCHONDRIAL"/>
    <property type="match status" value="1"/>
</dbReference>
<dbReference type="InterPro" id="IPR015424">
    <property type="entry name" value="PyrdxlP-dep_Trfase"/>
</dbReference>
<dbReference type="KEGG" id="cdiv:CPM_0546"/>
<evidence type="ECO:0000256" key="3">
    <source>
        <dbReference type="ARBA" id="ARBA00022679"/>
    </source>
</evidence>
<dbReference type="FunFam" id="3.40.640.10:FF:000004">
    <property type="entry name" value="Acetylornithine aminotransferase"/>
    <property type="match status" value="1"/>
</dbReference>
<comment type="similarity">
    <text evidence="5">Belongs to the class-III pyridoxal-phosphate-dependent aminotransferase family.</text>
</comment>
<dbReference type="Gene3D" id="3.40.640.10">
    <property type="entry name" value="Type I PLP-dependent aspartate aminotransferase-like (Major domain)"/>
    <property type="match status" value="1"/>
</dbReference>
<proteinExistence type="inferred from homology"/>
<dbReference type="PANTHER" id="PTHR11986">
    <property type="entry name" value="AMINOTRANSFERASE CLASS III"/>
    <property type="match status" value="1"/>
</dbReference>
<evidence type="ECO:0000313" key="8">
    <source>
        <dbReference type="Proteomes" id="UP000187822"/>
    </source>
</evidence>
<dbReference type="RefSeq" id="WP_241810773.1">
    <property type="nucleotide sequence ID" value="NZ_LT671858.1"/>
</dbReference>
<dbReference type="STRING" id="1673428.CPM_0546"/>
<dbReference type="PROSITE" id="PS00600">
    <property type="entry name" value="AA_TRANSFER_CLASS_3"/>
    <property type="match status" value="1"/>
</dbReference>
<dbReference type="Pfam" id="PF00202">
    <property type="entry name" value="Aminotran_3"/>
    <property type="match status" value="1"/>
</dbReference>
<protein>
    <submittedName>
        <fullName evidence="6">Acetylornithine/LysW-gamma-L-lysine aminotransferase</fullName>
    </submittedName>
</protein>
<evidence type="ECO:0000313" key="7">
    <source>
        <dbReference type="EMBL" id="SJK84423.1"/>
    </source>
</evidence>
<sequence length="404" mass="44647">MMKNGLTEEIEDRYLAGTYQKIPVVAARAKGTKIWDMNGKEYFDFMSGYGVAILGHSNNAITEAIKKQVDEIYITHTSVYSPARARFLRELMNVTPTGLNMAYLSNSGAEAIEAALKIAVKSTKRKKIISMEKGYHGKTLGALSITHSAKYRSSFEDMLIPGVEFVKFGDYEHVHTLLKKEDVAAVFMEPIQGEGGINLPDPQFLPSVREATSSYGTLLVMDEIQSGLGRTGKMWAHENWGITPDIMTIGKGIGGGIPMGVTVGKREFVESLGIGEQSSTTGGNPLSCAAGEVVIKELRNGMIKRASEMGKYTLQRMNEETDSHRLVSQTRGIGMMLAMELRVRFVPILMDMIDLGLITLYSGINTIRMLPPYTVSKEEVDRAIEILKTALDQYIKKQGRNDQK</sequence>
<dbReference type="InterPro" id="IPR050103">
    <property type="entry name" value="Class-III_PLP-dep_AT"/>
</dbReference>
<dbReference type="GO" id="GO:0030170">
    <property type="term" value="F:pyridoxal phosphate binding"/>
    <property type="evidence" value="ECO:0007669"/>
    <property type="project" value="InterPro"/>
</dbReference>
<reference evidence="8" key="2">
    <citation type="submission" date="2016-06" db="EMBL/GenBank/DDBJ databases">
        <authorList>
            <person name="Toshchakov V.S."/>
        </authorList>
    </citation>
    <scope>NUCLEOTIDE SEQUENCE [LARGE SCALE GENOMIC DNA]</scope>
    <source>
        <strain>PM4 (JCM 30641</strain>
        <strain evidence="8">\VKM B-2940)</strain>
    </source>
</reference>
<dbReference type="EMBL" id="LT719092">
    <property type="protein sequence ID" value="SJK84423.1"/>
    <property type="molecule type" value="Genomic_DNA"/>
</dbReference>
<dbReference type="CDD" id="cd00610">
    <property type="entry name" value="OAT_like"/>
    <property type="match status" value="1"/>
</dbReference>
<dbReference type="AlphaFoldDB" id="A0A1N5THA9"/>
<gene>
    <name evidence="7" type="ORF">CPM_0546</name>
    <name evidence="6" type="ORF">CSP5_0574</name>
</gene>
<organism evidence="6 9">
    <name type="scientific">Cuniculiplasma divulgatum</name>
    <dbReference type="NCBI Taxonomy" id="1673428"/>
    <lineage>
        <taxon>Archaea</taxon>
        <taxon>Methanobacteriati</taxon>
        <taxon>Thermoplasmatota</taxon>
        <taxon>Thermoplasmata</taxon>
        <taxon>Thermoplasmatales</taxon>
        <taxon>Cuniculiplasmataceae</taxon>
        <taxon>Cuniculiplasma</taxon>
    </lineage>
</organism>
<evidence type="ECO:0000256" key="2">
    <source>
        <dbReference type="ARBA" id="ARBA00022576"/>
    </source>
</evidence>
<name>A0A1N5THA9_9ARCH</name>
<evidence type="ECO:0000313" key="6">
    <source>
        <dbReference type="EMBL" id="SIM47781.1"/>
    </source>
</evidence>
<evidence type="ECO:0000256" key="5">
    <source>
        <dbReference type="RuleBase" id="RU003560"/>
    </source>
</evidence>
<accession>A0A1N5THA9</accession>
<dbReference type="EMBL" id="LT671858">
    <property type="protein sequence ID" value="SIM47781.1"/>
    <property type="molecule type" value="Genomic_DNA"/>
</dbReference>
<keyword evidence="4 5" id="KW-0663">Pyridoxal phosphate</keyword>
<evidence type="ECO:0000313" key="9">
    <source>
        <dbReference type="Proteomes" id="UP000195607"/>
    </source>
</evidence>
<keyword evidence="8" id="KW-1185">Reference proteome</keyword>
<dbReference type="Gene3D" id="3.90.1150.10">
    <property type="entry name" value="Aspartate Aminotransferase, domain 1"/>
    <property type="match status" value="1"/>
</dbReference>
<dbReference type="GeneID" id="41587868"/>
<evidence type="ECO:0000256" key="4">
    <source>
        <dbReference type="ARBA" id="ARBA00022898"/>
    </source>
</evidence>
<comment type="cofactor">
    <cofactor evidence="1">
        <name>pyridoxal 5'-phosphate</name>
        <dbReference type="ChEBI" id="CHEBI:597326"/>
    </cofactor>
</comment>
<reference evidence="7" key="3">
    <citation type="submission" date="2016-06" db="EMBL/GenBank/DDBJ databases">
        <authorList>
            <person name="Olsen C.W."/>
            <person name="Carey S."/>
            <person name="Hinshaw L."/>
            <person name="Karasin A.I."/>
        </authorList>
    </citation>
    <scope>NUCLEOTIDE SEQUENCE [LARGE SCALE GENOMIC DNA]</scope>
    <source>
        <strain evidence="7">PM4</strain>
    </source>
</reference>
<evidence type="ECO:0000256" key="1">
    <source>
        <dbReference type="ARBA" id="ARBA00001933"/>
    </source>
</evidence>
<dbReference type="SUPFAM" id="SSF53383">
    <property type="entry name" value="PLP-dependent transferases"/>
    <property type="match status" value="1"/>
</dbReference>
<dbReference type="Proteomes" id="UP000195607">
    <property type="component" value="Chromosome I"/>
</dbReference>
<dbReference type="InterPro" id="IPR005814">
    <property type="entry name" value="Aminotrans_3"/>
</dbReference>
<dbReference type="InterPro" id="IPR015421">
    <property type="entry name" value="PyrdxlP-dep_Trfase_major"/>
</dbReference>
<keyword evidence="3 6" id="KW-0808">Transferase</keyword>
<dbReference type="GO" id="GO:0042802">
    <property type="term" value="F:identical protein binding"/>
    <property type="evidence" value="ECO:0007669"/>
    <property type="project" value="TreeGrafter"/>
</dbReference>
<reference evidence="6 9" key="1">
    <citation type="submission" date="2016-04" db="EMBL/GenBank/DDBJ databases">
        <authorList>
            <person name="Evans L.H."/>
            <person name="Alamgir A."/>
            <person name="Owens N."/>
            <person name="Weber N.D."/>
            <person name="Virtaneva K."/>
            <person name="Barbian K."/>
            <person name="Babar A."/>
            <person name="Rosenke K."/>
        </authorList>
    </citation>
    <scope>NUCLEOTIDE SEQUENCE [LARGE SCALE GENOMIC DNA]</scope>
    <source>
        <strain evidence="6">S5</strain>
        <strain evidence="9">S5(T) (JCM 30642 \VKM B-2941)</strain>
    </source>
</reference>
<dbReference type="Proteomes" id="UP000187822">
    <property type="component" value="Chromosome I"/>
</dbReference>